<gene>
    <name evidence="4" type="ORF">PIOMA14_I_0515</name>
</gene>
<dbReference type="Gene3D" id="3.20.20.80">
    <property type="entry name" value="Glycosidases"/>
    <property type="match status" value="1"/>
</dbReference>
<dbReference type="Proteomes" id="UP000217431">
    <property type="component" value="Chromosome I"/>
</dbReference>
<dbReference type="SUPFAM" id="SSF51445">
    <property type="entry name" value="(Trans)glycosidases"/>
    <property type="match status" value="1"/>
</dbReference>
<organism evidence="4 5">
    <name type="scientific">Prevotella intermedia</name>
    <dbReference type="NCBI Taxonomy" id="28131"/>
    <lineage>
        <taxon>Bacteria</taxon>
        <taxon>Pseudomonadati</taxon>
        <taxon>Bacteroidota</taxon>
        <taxon>Bacteroidia</taxon>
        <taxon>Bacteroidales</taxon>
        <taxon>Prevotellaceae</taxon>
        <taxon>Prevotella</taxon>
    </lineage>
</organism>
<keyword evidence="2" id="KW-0472">Membrane</keyword>
<evidence type="ECO:0000256" key="1">
    <source>
        <dbReference type="ARBA" id="ARBA00022729"/>
    </source>
</evidence>
<evidence type="ECO:0000259" key="3">
    <source>
        <dbReference type="Pfam" id="PF02638"/>
    </source>
</evidence>
<dbReference type="Pfam" id="PF02638">
    <property type="entry name" value="GHL10"/>
    <property type="match status" value="1"/>
</dbReference>
<accession>A0A0S3UHQ8</accession>
<dbReference type="AlphaFoldDB" id="A0A0S3UHQ8"/>
<evidence type="ECO:0000313" key="5">
    <source>
        <dbReference type="Proteomes" id="UP000217431"/>
    </source>
</evidence>
<dbReference type="EMBL" id="AP014597">
    <property type="protein sequence ID" value="BAU17023.1"/>
    <property type="molecule type" value="Genomic_DNA"/>
</dbReference>
<evidence type="ECO:0000313" key="4">
    <source>
        <dbReference type="EMBL" id="BAU17023.1"/>
    </source>
</evidence>
<keyword evidence="2" id="KW-1133">Transmembrane helix</keyword>
<name>A0A0S3UHQ8_PREIN</name>
<proteinExistence type="predicted"/>
<dbReference type="PANTHER" id="PTHR43405">
    <property type="entry name" value="GLYCOSYL HYDROLASE DIGH"/>
    <property type="match status" value="1"/>
</dbReference>
<dbReference type="InterPro" id="IPR052177">
    <property type="entry name" value="Divisome_Glycosyl_Hydrolase"/>
</dbReference>
<dbReference type="STRING" id="28131.BWX40_06095"/>
<protein>
    <recommendedName>
        <fullName evidence="3">Glycosyl hydrolase-like 10 domain-containing protein</fullName>
    </recommendedName>
</protein>
<dbReference type="InterPro" id="IPR017853">
    <property type="entry name" value="GH"/>
</dbReference>
<feature type="domain" description="Glycosyl hydrolase-like 10" evidence="3">
    <location>
        <begin position="75"/>
        <end position="331"/>
    </location>
</feature>
<evidence type="ECO:0000256" key="2">
    <source>
        <dbReference type="SAM" id="Phobius"/>
    </source>
</evidence>
<reference evidence="4 5" key="1">
    <citation type="journal article" date="2016" name="DNA Res.">
        <title>The complete genome sequencing of Prevotella intermedia strain OMA14 and a subsequent fine-scale, intra-species genomic comparison reveal an unusual amplification of conjugative and mobile transposons and identify a novel Prevotella-lineage-specific repeat.</title>
        <authorList>
            <person name="Naito M."/>
            <person name="Ogura Y."/>
            <person name="Itoh T."/>
            <person name="Shoji M."/>
            <person name="Okamoto M."/>
            <person name="Hayashi T."/>
            <person name="Nakayama K."/>
        </authorList>
    </citation>
    <scope>NUCLEOTIDE SEQUENCE [LARGE SCALE GENOMIC DNA]</scope>
    <source>
        <strain evidence="4 5">OMA14</strain>
    </source>
</reference>
<keyword evidence="2" id="KW-0812">Transmembrane</keyword>
<dbReference type="InterPro" id="IPR003790">
    <property type="entry name" value="GHL10"/>
</dbReference>
<keyword evidence="1" id="KW-0732">Signal</keyword>
<feature type="transmembrane region" description="Helical" evidence="2">
    <location>
        <begin position="41"/>
        <end position="65"/>
    </location>
</feature>
<dbReference type="PANTHER" id="PTHR43405:SF1">
    <property type="entry name" value="GLYCOSYL HYDROLASE DIGH"/>
    <property type="match status" value="1"/>
</dbReference>
<sequence>MTKVVELFELQKLLPIFVPDLQISPSLFAYKYALRRMNKKLITLILLSCFTINCFAQTGEIFINWDTKPFKKRETRAVWLTTLNNLDWPKTFANSEEGIERQKQELIDILDKYVAANINTVLLQTRVRAATIYPSNIEPWDKCLTGREDGIPNYDPLAFAVEECHKRGLEIHAWVAAMPVGAAKSLGCRLMKEKGFSIRSFSTGSYVNPEDPKIAGYLGEICAEITRNYDIDGINLDYIRYPDGWPYPTYRNGDTPETRRENITNIVREINYRVKKLKPWVKISCSPIGKYDDLSRYSSKNYNAKNRVSQDAQLWVKTRIMDQLYPMQYWRGDNYYPFSANWVENSNGHDIVSGLGTYFLDPREGNWGLEELTRQMHVSRWLGMGHAHFRSKFLLDNQQGVYNFEKHFNAVPALTPALTWISRRKPKAPNYAQGTSVVTLIGAQGAKTISWKGNSPYYNIYMSNSHPVDVKDPRNLVMARFQGTSFVHQGAKHQHYAITAMDRYGNESDALQSVFEKEGFESRLLTNNGETITIPEDFNAMDIDYFTVETMQGNTVMKIYYVASHRDTLNIYSLKNGTYRLRAHSTKRKVSHKVGYFFIKR</sequence>